<name>A0A9P6SKF2_9HELO</name>
<feature type="compositionally biased region" description="Low complexity" evidence="1">
    <location>
        <begin position="124"/>
        <end position="135"/>
    </location>
</feature>
<protein>
    <submittedName>
        <fullName evidence="3">Smr domain-containing</fullName>
    </submittedName>
</protein>
<dbReference type="AlphaFoldDB" id="A0A9P6SKF2"/>
<feature type="region of interest" description="Disordered" evidence="1">
    <location>
        <begin position="68"/>
        <end position="150"/>
    </location>
</feature>
<accession>A0A9P6SKF2</accession>
<dbReference type="InterPro" id="IPR002625">
    <property type="entry name" value="Smr_dom"/>
</dbReference>
<evidence type="ECO:0000313" key="4">
    <source>
        <dbReference type="Proteomes" id="UP000785200"/>
    </source>
</evidence>
<gene>
    <name evidence="3" type="ORF">D0Z07_8004</name>
</gene>
<sequence length="547" mass="59583">MGGFAPTTISSNPTRLCAMVDAEDLRAQLINEFGSTLETSLVFAILSDYDLSDSSQLQETRYTLEQLQKSAREEEESGFDASASSGAYPCLNNREESQDGSGSGKSLPGWSSSTDDTELSHGFAPPSVDPSSASDLNGEGTTYGDGLDSLDRDSKESMLVEMFPGLKPFDIQWTLKKDVWDMNRSINDLMTQTFMEEIGARQRGIEAFSEPDLLSPVRKGKVKKRNKKTKNRLLDDLNSPITPESPTGSKWDTGKQDVEFIATRTGKSDKEIGSLYHKNGASIRTTIRAVLDAQLLSNAKYDDPLIESTAIDLGHEFPSLSKDLLLPLVQVTHPSTAHAHELAKALIYQPISNKSNIQIEFRHAPLELDVAIPKPKASTASNLGLTLDTANTLAARYTKEREDAFTQARAAYRKGKSDHLMGGAAAYYSEVGRTADSRLKSAQSAAADTLAASQSSKSQLDLHGLNVQDGRRIAKERVTNWWHELGESRISGRGGATEYRIITGVGYHSEGGKSKLAPAILKMLMQDGWKVQVGTGFLVVTGIAKKK</sequence>
<dbReference type="PANTHER" id="PTHR46535:SF1">
    <property type="entry name" value="NEDD4-BINDING PROTEIN 2"/>
    <property type="match status" value="1"/>
</dbReference>
<dbReference type="InterPro" id="IPR052772">
    <property type="entry name" value="Endo/PolyKinase_Domain-Protein"/>
</dbReference>
<dbReference type="GO" id="GO:0005634">
    <property type="term" value="C:nucleus"/>
    <property type="evidence" value="ECO:0007669"/>
    <property type="project" value="TreeGrafter"/>
</dbReference>
<evidence type="ECO:0000313" key="3">
    <source>
        <dbReference type="EMBL" id="KAG0645742.1"/>
    </source>
</evidence>
<dbReference type="SMART" id="SM01162">
    <property type="entry name" value="DUF1771"/>
    <property type="match status" value="1"/>
</dbReference>
<dbReference type="Proteomes" id="UP000785200">
    <property type="component" value="Unassembled WGS sequence"/>
</dbReference>
<feature type="domain" description="Smr" evidence="2">
    <location>
        <begin position="460"/>
        <end position="543"/>
    </location>
</feature>
<keyword evidence="4" id="KW-1185">Reference proteome</keyword>
<evidence type="ECO:0000256" key="1">
    <source>
        <dbReference type="SAM" id="MobiDB-lite"/>
    </source>
</evidence>
<dbReference type="PANTHER" id="PTHR46535">
    <property type="entry name" value="NEDD4-BINDING PROTEIN 2"/>
    <property type="match status" value="1"/>
</dbReference>
<dbReference type="InterPro" id="IPR036063">
    <property type="entry name" value="Smr_dom_sf"/>
</dbReference>
<organism evidence="3 4">
    <name type="scientific">Hyphodiscus hymeniophilus</name>
    <dbReference type="NCBI Taxonomy" id="353542"/>
    <lineage>
        <taxon>Eukaryota</taxon>
        <taxon>Fungi</taxon>
        <taxon>Dikarya</taxon>
        <taxon>Ascomycota</taxon>
        <taxon>Pezizomycotina</taxon>
        <taxon>Leotiomycetes</taxon>
        <taxon>Helotiales</taxon>
        <taxon>Hyphodiscaceae</taxon>
        <taxon>Hyphodiscus</taxon>
    </lineage>
</organism>
<dbReference type="Gene3D" id="3.30.1370.110">
    <property type="match status" value="1"/>
</dbReference>
<dbReference type="OrthoDB" id="443981at2759"/>
<dbReference type="InterPro" id="IPR013899">
    <property type="entry name" value="DUF1771"/>
</dbReference>
<dbReference type="Pfam" id="PF26286">
    <property type="entry name" value="UBA_10"/>
    <property type="match status" value="1"/>
</dbReference>
<dbReference type="EMBL" id="VNKQ01000017">
    <property type="protein sequence ID" value="KAG0645742.1"/>
    <property type="molecule type" value="Genomic_DNA"/>
</dbReference>
<comment type="caution">
    <text evidence="3">The sequence shown here is derived from an EMBL/GenBank/DDBJ whole genome shotgun (WGS) entry which is preliminary data.</text>
</comment>
<dbReference type="GO" id="GO:0004519">
    <property type="term" value="F:endonuclease activity"/>
    <property type="evidence" value="ECO:0007669"/>
    <property type="project" value="TreeGrafter"/>
</dbReference>
<dbReference type="SUPFAM" id="SSF160443">
    <property type="entry name" value="SMR domain-like"/>
    <property type="match status" value="1"/>
</dbReference>
<reference evidence="3" key="1">
    <citation type="submission" date="2019-07" db="EMBL/GenBank/DDBJ databases">
        <title>Hyphodiscus hymeniophilus genome sequencing and assembly.</title>
        <authorList>
            <person name="Kramer G."/>
            <person name="Nodwell J."/>
        </authorList>
    </citation>
    <scope>NUCLEOTIDE SEQUENCE</scope>
    <source>
        <strain evidence="3">ATCC 34498</strain>
    </source>
</reference>
<dbReference type="InterPro" id="IPR058864">
    <property type="entry name" value="UBA_10"/>
</dbReference>
<dbReference type="SMART" id="SM00463">
    <property type="entry name" value="SMR"/>
    <property type="match status" value="1"/>
</dbReference>
<proteinExistence type="predicted"/>
<dbReference type="PROSITE" id="PS50828">
    <property type="entry name" value="SMR"/>
    <property type="match status" value="1"/>
</dbReference>
<evidence type="ECO:0000259" key="2">
    <source>
        <dbReference type="PROSITE" id="PS50828"/>
    </source>
</evidence>